<protein>
    <submittedName>
        <fullName evidence="1">Uncharacterized protein</fullName>
    </submittedName>
</protein>
<name>A0ABW6I3W1_9FLAO</name>
<reference evidence="1 2" key="1">
    <citation type="submission" date="2024-06" db="EMBL/GenBank/DDBJ databases">
        <title>Flavobacterium spp. isolated from glacier.</title>
        <authorList>
            <person name="Han D."/>
        </authorList>
    </citation>
    <scope>NUCLEOTIDE SEQUENCE [LARGE SCALE GENOMIC DNA]</scope>
    <source>
        <strain evidence="1 2">ZS1P70</strain>
    </source>
</reference>
<evidence type="ECO:0000313" key="1">
    <source>
        <dbReference type="EMBL" id="MFE3870969.1"/>
    </source>
</evidence>
<evidence type="ECO:0000313" key="2">
    <source>
        <dbReference type="Proteomes" id="UP001600107"/>
    </source>
</evidence>
<keyword evidence="2" id="KW-1185">Reference proteome</keyword>
<dbReference type="Proteomes" id="UP001600107">
    <property type="component" value="Unassembled WGS sequence"/>
</dbReference>
<comment type="caution">
    <text evidence="1">The sequence shown here is derived from an EMBL/GenBank/DDBJ whole genome shotgun (WGS) entry which is preliminary data.</text>
</comment>
<organism evidence="1 2">
    <name type="scientific">Flavobacterium zhoui</name>
    <dbReference type="NCBI Taxonomy" id="3230414"/>
    <lineage>
        <taxon>Bacteria</taxon>
        <taxon>Pseudomonadati</taxon>
        <taxon>Bacteroidota</taxon>
        <taxon>Flavobacteriia</taxon>
        <taxon>Flavobacteriales</taxon>
        <taxon>Flavobacteriaceae</taxon>
        <taxon>Flavobacterium</taxon>
    </lineage>
</organism>
<dbReference type="RefSeq" id="WP_379851230.1">
    <property type="nucleotide sequence ID" value="NZ_JBHZPY010000004.1"/>
</dbReference>
<proteinExistence type="predicted"/>
<dbReference type="EMBL" id="JBHZPY010000004">
    <property type="protein sequence ID" value="MFE3870969.1"/>
    <property type="molecule type" value="Genomic_DNA"/>
</dbReference>
<accession>A0ABW6I3W1</accession>
<sequence>MEKEYQFKLIEGQFAPSEAGKVLFSLINSKINYHNLEIFSNQIRFDEENPHSKIRIKTLSDAAEYIKELIKEGSLKDMDLKIDGVIQIVLLPKVKTELDV</sequence>
<gene>
    <name evidence="1" type="ORF">ACFX5F_07005</name>
</gene>